<dbReference type="AlphaFoldDB" id="A0AAY5EYD1"/>
<sequence length="75" mass="8417">MDLSEHKRSDSTGGSRGTCLEGEIQVLGLKRRCSQCPLQVRKRIHTYPLLPMWATSRACDKHTVTDSRSVAPLHI</sequence>
<reference evidence="1" key="2">
    <citation type="submission" date="2025-08" db="UniProtKB">
        <authorList>
            <consortium name="Ensembl"/>
        </authorList>
    </citation>
    <scope>IDENTIFICATION</scope>
</reference>
<protein>
    <submittedName>
        <fullName evidence="1">Uncharacterized protein</fullName>
    </submittedName>
</protein>
<reference evidence="1" key="3">
    <citation type="submission" date="2025-09" db="UniProtKB">
        <authorList>
            <consortium name="Ensembl"/>
        </authorList>
    </citation>
    <scope>IDENTIFICATION</scope>
</reference>
<organism evidence="1 2">
    <name type="scientific">Electrophorus electricus</name>
    <name type="common">Electric eel</name>
    <name type="synonym">Gymnotus electricus</name>
    <dbReference type="NCBI Taxonomy" id="8005"/>
    <lineage>
        <taxon>Eukaryota</taxon>
        <taxon>Metazoa</taxon>
        <taxon>Chordata</taxon>
        <taxon>Craniata</taxon>
        <taxon>Vertebrata</taxon>
        <taxon>Euteleostomi</taxon>
        <taxon>Actinopterygii</taxon>
        <taxon>Neopterygii</taxon>
        <taxon>Teleostei</taxon>
        <taxon>Ostariophysi</taxon>
        <taxon>Gymnotiformes</taxon>
        <taxon>Gymnotoidei</taxon>
        <taxon>Gymnotidae</taxon>
        <taxon>Electrophorus</taxon>
    </lineage>
</organism>
<reference evidence="1 2" key="1">
    <citation type="submission" date="2020-05" db="EMBL/GenBank/DDBJ databases">
        <title>Electrophorus electricus (electric eel) genome, fEleEle1, primary haplotype.</title>
        <authorList>
            <person name="Myers G."/>
            <person name="Meyer A."/>
            <person name="Fedrigo O."/>
            <person name="Formenti G."/>
            <person name="Rhie A."/>
            <person name="Tracey A."/>
            <person name="Sims Y."/>
            <person name="Jarvis E.D."/>
        </authorList>
    </citation>
    <scope>NUCLEOTIDE SEQUENCE [LARGE SCALE GENOMIC DNA]</scope>
</reference>
<accession>A0AAY5EYD1</accession>
<proteinExistence type="predicted"/>
<evidence type="ECO:0000313" key="2">
    <source>
        <dbReference type="Proteomes" id="UP000314983"/>
    </source>
</evidence>
<keyword evidence="2" id="KW-1185">Reference proteome</keyword>
<evidence type="ECO:0000313" key="1">
    <source>
        <dbReference type="Ensembl" id="ENSEEEP00000061821.1"/>
    </source>
</evidence>
<dbReference type="Proteomes" id="UP000314983">
    <property type="component" value="Chromosome 17"/>
</dbReference>
<dbReference type="Ensembl" id="ENSEEET00000064985.1">
    <property type="protein sequence ID" value="ENSEEEP00000061821.1"/>
    <property type="gene ID" value="ENSEEEG00000028198.1"/>
</dbReference>
<name>A0AAY5EYD1_ELEEL</name>